<dbReference type="GO" id="GO:0000035">
    <property type="term" value="F:acyl binding"/>
    <property type="evidence" value="ECO:0007669"/>
    <property type="project" value="TreeGrafter"/>
</dbReference>
<comment type="function">
    <text evidence="7 9">Carrier of the growing fatty acid chain in fatty acid biosynthesis.</text>
</comment>
<dbReference type="Proteomes" id="UP000602260">
    <property type="component" value="Unassembled WGS sequence"/>
</dbReference>
<accession>A0A8J6J4W8</accession>
<dbReference type="NCBIfam" id="NF002150">
    <property type="entry name" value="PRK00982.1-4"/>
    <property type="match status" value="1"/>
</dbReference>
<dbReference type="Pfam" id="PF00550">
    <property type="entry name" value="PP-binding"/>
    <property type="match status" value="1"/>
</dbReference>
<evidence type="ECO:0000256" key="4">
    <source>
        <dbReference type="ARBA" id="ARBA00022832"/>
    </source>
</evidence>
<comment type="subcellular location">
    <subcellularLocation>
        <location evidence="7">Cytoplasm</location>
    </subcellularLocation>
</comment>
<dbReference type="PANTHER" id="PTHR20863:SF76">
    <property type="entry name" value="CARRIER DOMAIN-CONTAINING PROTEIN"/>
    <property type="match status" value="1"/>
</dbReference>
<evidence type="ECO:0000256" key="7">
    <source>
        <dbReference type="HAMAP-Rule" id="MF_01217"/>
    </source>
</evidence>
<evidence type="ECO:0000313" key="11">
    <source>
        <dbReference type="EMBL" id="MBC5717236.1"/>
    </source>
</evidence>
<organism evidence="11 12">
    <name type="scientific">Flintibacter faecis</name>
    <dbReference type="NCBI Taxonomy" id="2763047"/>
    <lineage>
        <taxon>Bacteria</taxon>
        <taxon>Bacillati</taxon>
        <taxon>Bacillota</taxon>
        <taxon>Clostridia</taxon>
        <taxon>Eubacteriales</taxon>
        <taxon>Flintibacter</taxon>
    </lineage>
</organism>
<dbReference type="InterPro" id="IPR036736">
    <property type="entry name" value="ACP-like_sf"/>
</dbReference>
<evidence type="ECO:0000256" key="8">
    <source>
        <dbReference type="NCBIfam" id="TIGR00517"/>
    </source>
</evidence>
<evidence type="ECO:0000256" key="1">
    <source>
        <dbReference type="ARBA" id="ARBA00022450"/>
    </source>
</evidence>
<dbReference type="Gene3D" id="1.10.1200.10">
    <property type="entry name" value="ACP-like"/>
    <property type="match status" value="1"/>
</dbReference>
<dbReference type="SUPFAM" id="SSF47336">
    <property type="entry name" value="ACP-like"/>
    <property type="match status" value="1"/>
</dbReference>
<feature type="modified residue" description="O-(pantetheine 4'-phosphoryl)serine" evidence="7">
    <location>
        <position position="35"/>
    </location>
</feature>
<comment type="similarity">
    <text evidence="7">Belongs to the acyl carrier protein (ACP) family.</text>
</comment>
<evidence type="ECO:0000256" key="5">
    <source>
        <dbReference type="ARBA" id="ARBA00023098"/>
    </source>
</evidence>
<dbReference type="EMBL" id="JACOPN010000004">
    <property type="protein sequence ID" value="MBC5717236.1"/>
    <property type="molecule type" value="Genomic_DNA"/>
</dbReference>
<comment type="pathway">
    <text evidence="7 9">Lipid metabolism; fatty acid biosynthesis.</text>
</comment>
<evidence type="ECO:0000256" key="3">
    <source>
        <dbReference type="ARBA" id="ARBA00022553"/>
    </source>
</evidence>
<keyword evidence="1 7" id="KW-0596">Phosphopantetheine</keyword>
<evidence type="ECO:0000256" key="6">
    <source>
        <dbReference type="ARBA" id="ARBA00023160"/>
    </source>
</evidence>
<dbReference type="PROSITE" id="PS50075">
    <property type="entry name" value="CARRIER"/>
    <property type="match status" value="1"/>
</dbReference>
<dbReference type="AlphaFoldDB" id="A0A8J6J4W8"/>
<dbReference type="NCBIfam" id="NF002148">
    <property type="entry name" value="PRK00982.1-2"/>
    <property type="match status" value="1"/>
</dbReference>
<keyword evidence="4 7" id="KW-0276">Fatty acid metabolism</keyword>
<evidence type="ECO:0000259" key="10">
    <source>
        <dbReference type="PROSITE" id="PS50075"/>
    </source>
</evidence>
<evidence type="ECO:0000256" key="2">
    <source>
        <dbReference type="ARBA" id="ARBA00022516"/>
    </source>
</evidence>
<protein>
    <recommendedName>
        <fullName evidence="7 8">Acyl carrier protein</fullName>
        <shortName evidence="7">ACP</shortName>
    </recommendedName>
</protein>
<keyword evidence="12" id="KW-1185">Reference proteome</keyword>
<keyword evidence="7" id="KW-0963">Cytoplasm</keyword>
<gene>
    <name evidence="7 11" type="primary">acpP</name>
    <name evidence="11" type="ORF">H8S55_07885</name>
</gene>
<dbReference type="NCBIfam" id="TIGR00517">
    <property type="entry name" value="acyl_carrier"/>
    <property type="match status" value="1"/>
</dbReference>
<dbReference type="GO" id="GO:0016020">
    <property type="term" value="C:membrane"/>
    <property type="evidence" value="ECO:0007669"/>
    <property type="project" value="GOC"/>
</dbReference>
<dbReference type="InterPro" id="IPR009081">
    <property type="entry name" value="PP-bd_ACP"/>
</dbReference>
<proteinExistence type="inferred from homology"/>
<dbReference type="PROSITE" id="PS00012">
    <property type="entry name" value="PHOSPHOPANTETHEINE"/>
    <property type="match status" value="1"/>
</dbReference>
<dbReference type="PANTHER" id="PTHR20863">
    <property type="entry name" value="ACYL CARRIER PROTEIN"/>
    <property type="match status" value="1"/>
</dbReference>
<comment type="PTM">
    <text evidence="7">4'-phosphopantetheine is transferred from CoA to a specific serine of apo-ACP by AcpS. This modification is essential for activity because fatty acids are bound in thioester linkage to the sulfhydryl of the prosthetic group.</text>
</comment>
<keyword evidence="2 7" id="KW-0444">Lipid biosynthesis</keyword>
<dbReference type="GO" id="GO:0009245">
    <property type="term" value="P:lipid A biosynthetic process"/>
    <property type="evidence" value="ECO:0007669"/>
    <property type="project" value="TreeGrafter"/>
</dbReference>
<dbReference type="UniPathway" id="UPA00094"/>
<feature type="domain" description="Carrier" evidence="10">
    <location>
        <begin position="1"/>
        <end position="76"/>
    </location>
</feature>
<evidence type="ECO:0000313" key="12">
    <source>
        <dbReference type="Proteomes" id="UP000602260"/>
    </source>
</evidence>
<dbReference type="RefSeq" id="WP_186878516.1">
    <property type="nucleotide sequence ID" value="NZ_JACOPN010000004.1"/>
</dbReference>
<keyword evidence="6 7" id="KW-0275">Fatty acid biosynthesis</keyword>
<comment type="caution">
    <text evidence="11">The sequence shown here is derived from an EMBL/GenBank/DDBJ whole genome shotgun (WGS) entry which is preliminary data.</text>
</comment>
<dbReference type="InterPro" id="IPR006162">
    <property type="entry name" value="Ppantetheine_attach_site"/>
</dbReference>
<keyword evidence="3 7" id="KW-0597">Phosphoprotein</keyword>
<name>A0A8J6J4W8_9FIRM</name>
<comment type="PTM">
    <text evidence="9">4'-phosphopantetheine is transferred from CoA to a specific serine of apo-ACP by acpS.</text>
</comment>
<dbReference type="GO" id="GO:0000036">
    <property type="term" value="F:acyl carrier activity"/>
    <property type="evidence" value="ECO:0007669"/>
    <property type="project" value="UniProtKB-UniRule"/>
</dbReference>
<dbReference type="InterPro" id="IPR003231">
    <property type="entry name" value="ACP"/>
</dbReference>
<evidence type="ECO:0000256" key="9">
    <source>
        <dbReference type="RuleBase" id="RU003545"/>
    </source>
</evidence>
<reference evidence="11" key="1">
    <citation type="submission" date="2020-08" db="EMBL/GenBank/DDBJ databases">
        <title>Genome public.</title>
        <authorList>
            <person name="Liu C."/>
            <person name="Sun Q."/>
        </authorList>
    </citation>
    <scope>NUCLEOTIDE SEQUENCE</scope>
    <source>
        <strain evidence="11">BX5</strain>
    </source>
</reference>
<keyword evidence="5 7" id="KW-0443">Lipid metabolism</keyword>
<dbReference type="GO" id="GO:0005829">
    <property type="term" value="C:cytosol"/>
    <property type="evidence" value="ECO:0007669"/>
    <property type="project" value="TreeGrafter"/>
</dbReference>
<dbReference type="HAMAP" id="MF_01217">
    <property type="entry name" value="Acyl_carrier"/>
    <property type="match status" value="1"/>
</dbReference>
<sequence>MIFEKLKSLIAEQFNVDEDSITMETSFADDLNADSVDLVDLSMALEEEFGIDELTEEETASISTVGDLVRFLQGKVD</sequence>